<keyword evidence="2" id="KW-1185">Reference proteome</keyword>
<organism evidence="1 2">
    <name type="scientific">Sclerotinia sclerotiorum (strain ATCC 18683 / 1980 / Ss-1)</name>
    <name type="common">White mold</name>
    <name type="synonym">Whetzelinia sclerotiorum</name>
    <dbReference type="NCBI Taxonomy" id="665079"/>
    <lineage>
        <taxon>Eukaryota</taxon>
        <taxon>Fungi</taxon>
        <taxon>Dikarya</taxon>
        <taxon>Ascomycota</taxon>
        <taxon>Pezizomycotina</taxon>
        <taxon>Leotiomycetes</taxon>
        <taxon>Helotiales</taxon>
        <taxon>Sclerotiniaceae</taxon>
        <taxon>Sclerotinia</taxon>
    </lineage>
</organism>
<dbReference type="Proteomes" id="UP000001312">
    <property type="component" value="Unassembled WGS sequence"/>
</dbReference>
<dbReference type="InParanoid" id="A7EY81"/>
<gene>
    <name evidence="1" type="ORF">SS1G_10296</name>
</gene>
<dbReference type="HOGENOM" id="CLU_2741580_0_0_1"/>
<protein>
    <submittedName>
        <fullName evidence="1">Uncharacterized protein</fullName>
    </submittedName>
</protein>
<dbReference type="EMBL" id="CH476635">
    <property type="protein sequence ID" value="EDN94423.1"/>
    <property type="molecule type" value="Genomic_DNA"/>
</dbReference>
<dbReference type="AlphaFoldDB" id="A7EY81"/>
<reference evidence="2" key="1">
    <citation type="journal article" date="2011" name="PLoS Genet.">
        <title>Genomic analysis of the necrotrophic fungal pathogens Sclerotinia sclerotiorum and Botrytis cinerea.</title>
        <authorList>
            <person name="Amselem J."/>
            <person name="Cuomo C.A."/>
            <person name="van Kan J.A."/>
            <person name="Viaud M."/>
            <person name="Benito E.P."/>
            <person name="Couloux A."/>
            <person name="Coutinho P.M."/>
            <person name="de Vries R.P."/>
            <person name="Dyer P.S."/>
            <person name="Fillinger S."/>
            <person name="Fournier E."/>
            <person name="Gout L."/>
            <person name="Hahn M."/>
            <person name="Kohn L."/>
            <person name="Lapalu N."/>
            <person name="Plummer K.M."/>
            <person name="Pradier J.M."/>
            <person name="Quevillon E."/>
            <person name="Sharon A."/>
            <person name="Simon A."/>
            <person name="ten Have A."/>
            <person name="Tudzynski B."/>
            <person name="Tudzynski P."/>
            <person name="Wincker P."/>
            <person name="Andrew M."/>
            <person name="Anthouard V."/>
            <person name="Beever R.E."/>
            <person name="Beffa R."/>
            <person name="Benoit I."/>
            <person name="Bouzid O."/>
            <person name="Brault B."/>
            <person name="Chen Z."/>
            <person name="Choquer M."/>
            <person name="Collemare J."/>
            <person name="Cotton P."/>
            <person name="Danchin E.G."/>
            <person name="Da Silva C."/>
            <person name="Gautier A."/>
            <person name="Giraud C."/>
            <person name="Giraud T."/>
            <person name="Gonzalez C."/>
            <person name="Grossetete S."/>
            <person name="Guldener U."/>
            <person name="Henrissat B."/>
            <person name="Howlett B.J."/>
            <person name="Kodira C."/>
            <person name="Kretschmer M."/>
            <person name="Lappartient A."/>
            <person name="Leroch M."/>
            <person name="Levis C."/>
            <person name="Mauceli E."/>
            <person name="Neuveglise C."/>
            <person name="Oeser B."/>
            <person name="Pearson M."/>
            <person name="Poulain J."/>
            <person name="Poussereau N."/>
            <person name="Quesneville H."/>
            <person name="Rascle C."/>
            <person name="Schumacher J."/>
            <person name="Segurens B."/>
            <person name="Sexton A."/>
            <person name="Silva E."/>
            <person name="Sirven C."/>
            <person name="Soanes D.M."/>
            <person name="Talbot N.J."/>
            <person name="Templeton M."/>
            <person name="Yandava C."/>
            <person name="Yarden O."/>
            <person name="Zeng Q."/>
            <person name="Rollins J.A."/>
            <person name="Lebrun M.H."/>
            <person name="Dickman M."/>
        </authorList>
    </citation>
    <scope>NUCLEOTIDE SEQUENCE [LARGE SCALE GENOMIC DNA]</scope>
    <source>
        <strain evidence="2">ATCC 18683 / 1980 / Ss-1</strain>
    </source>
</reference>
<accession>A7EY81</accession>
<dbReference type="GeneID" id="5485016"/>
<dbReference type="RefSeq" id="XP_001588749.1">
    <property type="nucleotide sequence ID" value="XM_001588699.1"/>
</dbReference>
<evidence type="ECO:0000313" key="1">
    <source>
        <dbReference type="EMBL" id="EDN94423.1"/>
    </source>
</evidence>
<evidence type="ECO:0000313" key="2">
    <source>
        <dbReference type="Proteomes" id="UP000001312"/>
    </source>
</evidence>
<sequence length="71" mass="7946">MGVDIGLYVGEMTDLVAAFVQSAKQTSKKCRKEKIFDASDRMLDYHSTKLKILVDFSRISTCSSMPRLAGR</sequence>
<name>A7EY81_SCLS1</name>
<dbReference type="KEGG" id="ssl:SS1G_10296"/>
<proteinExistence type="predicted"/>